<feature type="compositionally biased region" description="Pro residues" evidence="1">
    <location>
        <begin position="453"/>
        <end position="471"/>
    </location>
</feature>
<dbReference type="InterPro" id="IPR050863">
    <property type="entry name" value="CenT-Element_Derived"/>
</dbReference>
<feature type="compositionally biased region" description="Basic residues" evidence="1">
    <location>
        <begin position="40"/>
        <end position="50"/>
    </location>
</feature>
<accession>A0A060SI25</accession>
<dbReference type="Gene3D" id="3.30.420.10">
    <property type="entry name" value="Ribonuclease H-like superfamily/Ribonuclease H"/>
    <property type="match status" value="1"/>
</dbReference>
<dbReference type="InterPro" id="IPR009057">
    <property type="entry name" value="Homeodomain-like_sf"/>
</dbReference>
<feature type="region of interest" description="Disordered" evidence="1">
    <location>
        <begin position="1"/>
        <end position="56"/>
    </location>
</feature>
<feature type="compositionally biased region" description="Acidic residues" evidence="1">
    <location>
        <begin position="485"/>
        <end position="496"/>
    </location>
</feature>
<reference evidence="3" key="1">
    <citation type="submission" date="2014-01" db="EMBL/GenBank/DDBJ databases">
        <title>The genome of the white-rot fungus Pycnoporus cinnabarinus: a basidiomycete model with a versatile arsenal for lignocellulosic biomass breakdown.</title>
        <authorList>
            <person name="Levasseur A."/>
            <person name="Lomascolo A."/>
            <person name="Ruiz-Duenas F.J."/>
            <person name="Uzan E."/>
            <person name="Piumi F."/>
            <person name="Kues U."/>
            <person name="Ram A.F.J."/>
            <person name="Murat C."/>
            <person name="Haon M."/>
            <person name="Benoit I."/>
            <person name="Arfi Y."/>
            <person name="Chevret D."/>
            <person name="Drula E."/>
            <person name="Kwon M.J."/>
            <person name="Gouret P."/>
            <person name="Lesage-Meessen L."/>
            <person name="Lombard V."/>
            <person name="Mariette J."/>
            <person name="Noirot C."/>
            <person name="Park J."/>
            <person name="Patyshakuliyeva A."/>
            <person name="Wieneger R.A.B."/>
            <person name="Wosten H.A.B."/>
            <person name="Martin F."/>
            <person name="Coutinho P.M."/>
            <person name="de Vries R."/>
            <person name="Martinez A.T."/>
            <person name="Klopp C."/>
            <person name="Pontarotti P."/>
            <person name="Henrissat B."/>
            <person name="Record E."/>
        </authorList>
    </citation>
    <scope>NUCLEOTIDE SEQUENCE [LARGE SCALE GENOMIC DNA]</scope>
    <source>
        <strain evidence="3">BRFM137</strain>
    </source>
</reference>
<gene>
    <name evidence="3" type="ORF">BN946_scf184940.g6</name>
</gene>
<keyword evidence="4" id="KW-1185">Reference proteome</keyword>
<proteinExistence type="predicted"/>
<feature type="region of interest" description="Disordered" evidence="1">
    <location>
        <begin position="443"/>
        <end position="508"/>
    </location>
</feature>
<dbReference type="Pfam" id="PF03184">
    <property type="entry name" value="DDE_1"/>
    <property type="match status" value="1"/>
</dbReference>
<dbReference type="AlphaFoldDB" id="A0A060SI25"/>
<evidence type="ECO:0000259" key="2">
    <source>
        <dbReference type="Pfam" id="PF03184"/>
    </source>
</evidence>
<comment type="caution">
    <text evidence="3">The sequence shown here is derived from an EMBL/GenBank/DDBJ whole genome shotgun (WGS) entry which is preliminary data.</text>
</comment>
<dbReference type="InterPro" id="IPR004875">
    <property type="entry name" value="DDE_SF_endonuclease_dom"/>
</dbReference>
<feature type="region of interest" description="Disordered" evidence="1">
    <location>
        <begin position="645"/>
        <end position="675"/>
    </location>
</feature>
<dbReference type="Proteomes" id="UP000029665">
    <property type="component" value="Unassembled WGS sequence"/>
</dbReference>
<organism evidence="3 4">
    <name type="scientific">Pycnoporus cinnabarinus</name>
    <name type="common">Cinnabar-red polypore</name>
    <name type="synonym">Trametes cinnabarina</name>
    <dbReference type="NCBI Taxonomy" id="5643"/>
    <lineage>
        <taxon>Eukaryota</taxon>
        <taxon>Fungi</taxon>
        <taxon>Dikarya</taxon>
        <taxon>Basidiomycota</taxon>
        <taxon>Agaricomycotina</taxon>
        <taxon>Agaricomycetes</taxon>
        <taxon>Polyporales</taxon>
        <taxon>Polyporaceae</taxon>
        <taxon>Trametes</taxon>
    </lineage>
</organism>
<dbReference type="EMBL" id="CCBP010000108">
    <property type="protein sequence ID" value="CDO71859.1"/>
    <property type="molecule type" value="Genomic_DNA"/>
</dbReference>
<dbReference type="PANTHER" id="PTHR19303">
    <property type="entry name" value="TRANSPOSON"/>
    <property type="match status" value="1"/>
</dbReference>
<dbReference type="GO" id="GO:0003677">
    <property type="term" value="F:DNA binding"/>
    <property type="evidence" value="ECO:0007669"/>
    <property type="project" value="TreeGrafter"/>
</dbReference>
<sequence length="714" mass="80360">MARHTQNSVGSQTRRLGTCGMVSGPRSARTRHLPAGSKGHAARTHAKKPQSRKETLRYSEDTLAEACKTLEADPELTYAAAARQFSIPETTLRARYKGIHTSRRSSHGSQQLLTPEEEDALCDWIEHLSLEGAPVDKDTVRDMVQAVTGSETPPNRRPSGLAPERARAFNRTNVEDYFKQLRDLIEQYKIPWSHVYNMDEKGMQRGGRGKIKRIKYLVPRGRRANYKLRSSNLELITIIECVCADGSSIQPGFIFAGKEFSRDLFHDIDPRVCIALSRTGWTAEYLCLEWFKRCFIPQANAHRVSDAPILLILDGHNLHITPEMRQAAIENNIHLFLLPPHTTHHLQPLDVSIFAALEHAWQIHCNKFFKMSKGDDMDRGEFIRQYLAVRKSVFTEDLVCKAWRTSGITTGDFSADTFSEADYAPSRAFSYLAHILPSYPTHDPLFPENRHQPPAPFSPSPVNVPPSPTPSMHPESQVDNLASDSSDDADDLDDSDNSNNPSPAMADFAPARASSNNIHPSLPGPFAPPAESATQLCTSRLAINDSFTSERAHLRDRTRTLRQQRSTPALLSHLQDQVCALRDELTDLYARYWHTEAHAKLAELHIGDLQKQLNYISQKHRRKRRPLCTTAICLTTGEGLAMSQQQEAEEAAKAEQRAADQARREREEARRQEERVRVLSNPNHRFGGSLARKVKDDLRDIAFACHGPCWSGNT</sequence>
<evidence type="ECO:0000256" key="1">
    <source>
        <dbReference type="SAM" id="MobiDB-lite"/>
    </source>
</evidence>
<dbReference type="STRING" id="5643.A0A060SI25"/>
<feature type="domain" description="DDE-1" evidence="2">
    <location>
        <begin position="235"/>
        <end position="367"/>
    </location>
</feature>
<name>A0A060SI25_PYCCI</name>
<feature type="compositionally biased region" description="Basic and acidic residues" evidence="1">
    <location>
        <begin position="650"/>
        <end position="675"/>
    </location>
</feature>
<dbReference type="PANTHER" id="PTHR19303:SF74">
    <property type="entry name" value="POGO TRANSPOSABLE ELEMENT WITH KRAB DOMAIN"/>
    <property type="match status" value="1"/>
</dbReference>
<evidence type="ECO:0000313" key="3">
    <source>
        <dbReference type="EMBL" id="CDO71859.1"/>
    </source>
</evidence>
<evidence type="ECO:0000313" key="4">
    <source>
        <dbReference type="Proteomes" id="UP000029665"/>
    </source>
</evidence>
<dbReference type="HOGENOM" id="CLU_013929_18_0_1"/>
<dbReference type="InterPro" id="IPR036397">
    <property type="entry name" value="RNaseH_sf"/>
</dbReference>
<feature type="compositionally biased region" description="Polar residues" evidence="1">
    <location>
        <begin position="1"/>
        <end position="15"/>
    </location>
</feature>
<dbReference type="SUPFAM" id="SSF46689">
    <property type="entry name" value="Homeodomain-like"/>
    <property type="match status" value="1"/>
</dbReference>
<dbReference type="OrthoDB" id="2740399at2759"/>
<dbReference type="GO" id="GO:0005634">
    <property type="term" value="C:nucleus"/>
    <property type="evidence" value="ECO:0007669"/>
    <property type="project" value="TreeGrafter"/>
</dbReference>
<protein>
    <recommendedName>
        <fullName evidence="2">DDE-1 domain-containing protein</fullName>
    </recommendedName>
</protein>